<dbReference type="AlphaFoldDB" id="A0A3N0B525"/>
<dbReference type="Gene3D" id="3.10.129.10">
    <property type="entry name" value="Hotdog Thioesterase"/>
    <property type="match status" value="1"/>
</dbReference>
<comment type="similarity">
    <text evidence="1">Belongs to the thioesterase PaaI family.</text>
</comment>
<reference evidence="5" key="2">
    <citation type="journal article" date="2019" name="Microbiol. Resour. Announc.">
        <title>Draft Genome Sequences of Type Strains of Gordonibacter faecihominis, Paraeggerthella hongkongensis, Parvibacter caecicola,Slackia equolifaciens, Slackia faecicanis, and Slackia isoflavoniconvertens.</title>
        <authorList>
            <person name="Danylec N."/>
            <person name="Stoll D.A."/>
            <person name="Dotsch A."/>
            <person name="Huch M."/>
        </authorList>
    </citation>
    <scope>NUCLEOTIDE SEQUENCE</scope>
    <source>
        <strain evidence="5">DSM 24851</strain>
    </source>
</reference>
<dbReference type="Pfam" id="PF03061">
    <property type="entry name" value="4HBT"/>
    <property type="match status" value="1"/>
</dbReference>
<evidence type="ECO:0000313" key="5">
    <source>
        <dbReference type="EMBL" id="RNL42000.1"/>
    </source>
</evidence>
<reference evidence="4" key="3">
    <citation type="journal article" date="2021" name="PeerJ">
        <title>Extensive microbial diversity within the chicken gut microbiome revealed by metagenomics and culture.</title>
        <authorList>
            <person name="Gilroy R."/>
            <person name="Ravi A."/>
            <person name="Getino M."/>
            <person name="Pursley I."/>
            <person name="Horton D.L."/>
            <person name="Alikhan N.F."/>
            <person name="Baker D."/>
            <person name="Gharbi K."/>
            <person name="Hall N."/>
            <person name="Watson M."/>
            <person name="Adriaenssens E.M."/>
            <person name="Foster-Nyarko E."/>
            <person name="Jarju S."/>
            <person name="Secka A."/>
            <person name="Antonio M."/>
            <person name="Oren A."/>
            <person name="Chaudhuri R.R."/>
            <person name="La Ragione R."/>
            <person name="Hildebrand F."/>
            <person name="Pallen M.J."/>
        </authorList>
    </citation>
    <scope>NUCLEOTIDE SEQUENCE</scope>
    <source>
        <strain evidence="4">ChiGjej6B6-11269</strain>
    </source>
</reference>
<accession>A0A3N0B525</accession>
<dbReference type="InterPro" id="IPR039298">
    <property type="entry name" value="ACOT13"/>
</dbReference>
<dbReference type="PANTHER" id="PTHR21660:SF1">
    <property type="entry name" value="ACYL-COENZYME A THIOESTERASE 13"/>
    <property type="match status" value="1"/>
</dbReference>
<dbReference type="Proteomes" id="UP000786989">
    <property type="component" value="Unassembled WGS sequence"/>
</dbReference>
<comment type="caution">
    <text evidence="5">The sequence shown here is derived from an EMBL/GenBank/DDBJ whole genome shotgun (WGS) entry which is preliminary data.</text>
</comment>
<dbReference type="EMBL" id="DYWI01000099">
    <property type="protein sequence ID" value="HJF65529.1"/>
    <property type="molecule type" value="Genomic_DNA"/>
</dbReference>
<dbReference type="NCBIfam" id="TIGR00369">
    <property type="entry name" value="unchar_dom_1"/>
    <property type="match status" value="1"/>
</dbReference>
<evidence type="ECO:0000259" key="3">
    <source>
        <dbReference type="Pfam" id="PF03061"/>
    </source>
</evidence>
<dbReference type="InterPro" id="IPR006683">
    <property type="entry name" value="Thioestr_dom"/>
</dbReference>
<dbReference type="InterPro" id="IPR029069">
    <property type="entry name" value="HotDog_dom_sf"/>
</dbReference>
<gene>
    <name evidence="5" type="ORF">DMP06_00910</name>
    <name evidence="4" type="ORF">K8U77_05375</name>
</gene>
<evidence type="ECO:0000313" key="6">
    <source>
        <dbReference type="Proteomes" id="UP000269591"/>
    </source>
</evidence>
<dbReference type="PANTHER" id="PTHR21660">
    <property type="entry name" value="THIOESTERASE SUPERFAMILY MEMBER-RELATED"/>
    <property type="match status" value="1"/>
</dbReference>
<evidence type="ECO:0000256" key="2">
    <source>
        <dbReference type="ARBA" id="ARBA00022801"/>
    </source>
</evidence>
<proteinExistence type="inferred from homology"/>
<name>A0A3N0B525_9ACTN</name>
<reference evidence="4" key="4">
    <citation type="submission" date="2021-09" db="EMBL/GenBank/DDBJ databases">
        <authorList>
            <person name="Gilroy R."/>
        </authorList>
    </citation>
    <scope>NUCLEOTIDE SEQUENCE</scope>
    <source>
        <strain evidence="4">ChiGjej6B6-11269</strain>
    </source>
</reference>
<feature type="domain" description="Thioesterase" evidence="3">
    <location>
        <begin position="50"/>
        <end position="126"/>
    </location>
</feature>
<dbReference type="Proteomes" id="UP000269591">
    <property type="component" value="Unassembled WGS sequence"/>
</dbReference>
<evidence type="ECO:0000256" key="1">
    <source>
        <dbReference type="ARBA" id="ARBA00008324"/>
    </source>
</evidence>
<dbReference type="OrthoDB" id="9813282at2"/>
<dbReference type="EMBL" id="QIBX01000001">
    <property type="protein sequence ID" value="RNL42000.1"/>
    <property type="molecule type" value="Genomic_DNA"/>
</dbReference>
<protein>
    <submittedName>
        <fullName evidence="5">PaaI family thioesterase</fullName>
    </submittedName>
</protein>
<dbReference type="GO" id="GO:0047617">
    <property type="term" value="F:fatty acyl-CoA hydrolase activity"/>
    <property type="evidence" value="ECO:0007669"/>
    <property type="project" value="InterPro"/>
</dbReference>
<dbReference type="RefSeq" id="WP_123207859.1">
    <property type="nucleotide sequence ID" value="NZ_JBHTHO010000011.1"/>
</dbReference>
<dbReference type="InterPro" id="IPR003736">
    <property type="entry name" value="PAAI_dom"/>
</dbReference>
<dbReference type="SUPFAM" id="SSF54637">
    <property type="entry name" value="Thioesterase/thiol ester dehydrase-isomerase"/>
    <property type="match status" value="1"/>
</dbReference>
<reference evidence="6" key="1">
    <citation type="submission" date="2018-05" db="EMBL/GenBank/DDBJ databases">
        <title>Genome Sequencing of selected type strains of the family Eggerthellaceae.</title>
        <authorList>
            <person name="Danylec N."/>
            <person name="Stoll D.A."/>
            <person name="Doetsch A."/>
            <person name="Huch M."/>
        </authorList>
    </citation>
    <scope>NUCLEOTIDE SEQUENCE [LARGE SCALE GENOMIC DNA]</scope>
    <source>
        <strain evidence="6">DSM 24851</strain>
    </source>
</reference>
<dbReference type="CDD" id="cd03443">
    <property type="entry name" value="PaaI_thioesterase"/>
    <property type="match status" value="1"/>
</dbReference>
<keyword evidence="2" id="KW-0378">Hydrolase</keyword>
<organism evidence="5 6">
    <name type="scientific">Slackia equolifaciens</name>
    <dbReference type="NCBI Taxonomy" id="498718"/>
    <lineage>
        <taxon>Bacteria</taxon>
        <taxon>Bacillati</taxon>
        <taxon>Actinomycetota</taxon>
        <taxon>Coriobacteriia</taxon>
        <taxon>Eggerthellales</taxon>
        <taxon>Eggerthellaceae</taxon>
        <taxon>Slackia</taxon>
    </lineage>
</organism>
<sequence length="162" mass="17608">MKKVNPEHVERVIEMANKSPFLNHMGIRMEEMRDGYARSVMPVGNLLNAFGGIHGGAYAALLDNVTYWALYCSVEEGMGYTTIDLTVSDLRSTKAGTVVCEGRVIKHGRTISLTEAEVRDESGRLLAHATSKLFASPTIQPISAAVEATGSDPLPPKFIEVD</sequence>
<keyword evidence="6" id="KW-1185">Reference proteome</keyword>
<evidence type="ECO:0000313" key="4">
    <source>
        <dbReference type="EMBL" id="HJF65529.1"/>
    </source>
</evidence>